<evidence type="ECO:0000256" key="5">
    <source>
        <dbReference type="ARBA" id="ARBA00022833"/>
    </source>
</evidence>
<dbReference type="Gene3D" id="3.30.160.60">
    <property type="entry name" value="Classic Zinc Finger"/>
    <property type="match status" value="5"/>
</dbReference>
<feature type="domain" description="C2H2-type" evidence="9">
    <location>
        <begin position="394"/>
        <end position="422"/>
    </location>
</feature>
<feature type="binding site" evidence="8">
    <location>
        <position position="22"/>
    </location>
    <ligand>
        <name>Zn(2+)</name>
        <dbReference type="ChEBI" id="CHEBI:29105"/>
    </ligand>
</feature>
<organism evidence="11 12">
    <name type="scientific">Clunio marinus</name>
    <dbReference type="NCBI Taxonomy" id="568069"/>
    <lineage>
        <taxon>Eukaryota</taxon>
        <taxon>Metazoa</taxon>
        <taxon>Ecdysozoa</taxon>
        <taxon>Arthropoda</taxon>
        <taxon>Hexapoda</taxon>
        <taxon>Insecta</taxon>
        <taxon>Pterygota</taxon>
        <taxon>Neoptera</taxon>
        <taxon>Endopterygota</taxon>
        <taxon>Diptera</taxon>
        <taxon>Nematocera</taxon>
        <taxon>Chironomoidea</taxon>
        <taxon>Chironomidae</taxon>
        <taxon>Clunio</taxon>
    </lineage>
</organism>
<dbReference type="PROSITE" id="PS50157">
    <property type="entry name" value="ZINC_FINGER_C2H2_2"/>
    <property type="match status" value="7"/>
</dbReference>
<dbReference type="GO" id="GO:0008270">
    <property type="term" value="F:zinc ion binding"/>
    <property type="evidence" value="ECO:0007669"/>
    <property type="project" value="UniProtKB-UniRule"/>
</dbReference>
<keyword evidence="6" id="KW-0539">Nucleus</keyword>
<evidence type="ECO:0000256" key="1">
    <source>
        <dbReference type="ARBA" id="ARBA00004123"/>
    </source>
</evidence>
<dbReference type="Proteomes" id="UP000183832">
    <property type="component" value="Unassembled WGS sequence"/>
</dbReference>
<feature type="domain" description="C2H2-type" evidence="9">
    <location>
        <begin position="510"/>
        <end position="539"/>
    </location>
</feature>
<dbReference type="SMART" id="SM00868">
    <property type="entry name" value="zf-AD"/>
    <property type="match status" value="1"/>
</dbReference>
<dbReference type="SUPFAM" id="SSF57716">
    <property type="entry name" value="Glucocorticoid receptor-like (DNA-binding domain)"/>
    <property type="match status" value="1"/>
</dbReference>
<feature type="binding site" evidence="8">
    <location>
        <position position="19"/>
    </location>
    <ligand>
        <name>Zn(2+)</name>
        <dbReference type="ChEBI" id="CHEBI:29105"/>
    </ligand>
</feature>
<keyword evidence="12" id="KW-1185">Reference proteome</keyword>
<keyword evidence="4 7" id="KW-0863">Zinc-finger</keyword>
<keyword evidence="5 8" id="KW-0862">Zinc</keyword>
<keyword evidence="3" id="KW-0677">Repeat</keyword>
<feature type="domain" description="C2H2-type" evidence="9">
    <location>
        <begin position="303"/>
        <end position="331"/>
    </location>
</feature>
<feature type="binding site" evidence="8">
    <location>
        <position position="68"/>
    </location>
    <ligand>
        <name>Zn(2+)</name>
        <dbReference type="ChEBI" id="CHEBI:29105"/>
    </ligand>
</feature>
<sequence>MSSPHDVNNFTEEISSNVCRICLLKSKILKSMFHCSVGSQTYADLYRVCTGYTVNEGPDLPYRICNECERKLLDFHNFRVSIESIEERLQSHQYFIDSKNDETEWLEDYDEEKLNENINPDENCEIIQTDTLDDEVVYLEEVIDQNEDEFVQYNSENEFERKKEEILNNTESFCRFAFSEGSSSEVQCLTCSKNCELEKFINEANGDESLTVICECERAFRNKKFFLKHYSQRHSANAINHTCEICHEVFKSVRSKAAHDAYIHNIGYKFECTSCKKKFYRSDHLKQHEKCCNKSKKKTKSFFKCDICLLAFEREETYKKHLKSAHNNVKNTNEVIQLVEAYAERYSNNRSCASESAASEDASMKVLCCHCNKTFKNENTLNKHINVFHGNQVWPCEKCDAVFIHRSTRISHMTLEHGARKPFECTYRNCDFSCFKRDRFNAHIDKHENPDKKFSCPICQQEFNGYNTMTLHRAKHSKQKTFECSICSKQFLDKRNFNAHVKLHTGENLFHCPVCTRGFNRKDHLQKHQKRKNHFEDFK</sequence>
<evidence type="ECO:0000259" key="10">
    <source>
        <dbReference type="PROSITE" id="PS51915"/>
    </source>
</evidence>
<evidence type="ECO:0000256" key="3">
    <source>
        <dbReference type="ARBA" id="ARBA00022737"/>
    </source>
</evidence>
<dbReference type="GO" id="GO:0001228">
    <property type="term" value="F:DNA-binding transcription activator activity, RNA polymerase II-specific"/>
    <property type="evidence" value="ECO:0007669"/>
    <property type="project" value="TreeGrafter"/>
</dbReference>
<evidence type="ECO:0000313" key="11">
    <source>
        <dbReference type="EMBL" id="CRK95549.1"/>
    </source>
</evidence>
<gene>
    <name evidence="11" type="ORF">CLUMA_CG009014</name>
</gene>
<reference evidence="11 12" key="1">
    <citation type="submission" date="2015-04" db="EMBL/GenBank/DDBJ databases">
        <authorList>
            <person name="Syromyatnikov M.Y."/>
            <person name="Popov V.N."/>
        </authorList>
    </citation>
    <scope>NUCLEOTIDE SEQUENCE [LARGE SCALE GENOMIC DNA]</scope>
</reference>
<dbReference type="Pfam" id="PF07776">
    <property type="entry name" value="zf-AD"/>
    <property type="match status" value="1"/>
</dbReference>
<dbReference type="InterPro" id="IPR013087">
    <property type="entry name" value="Znf_C2H2_type"/>
</dbReference>
<proteinExistence type="predicted"/>
<dbReference type="InterPro" id="IPR036236">
    <property type="entry name" value="Znf_C2H2_sf"/>
</dbReference>
<keyword evidence="2 8" id="KW-0479">Metal-binding</keyword>
<evidence type="ECO:0000256" key="2">
    <source>
        <dbReference type="ARBA" id="ARBA00022723"/>
    </source>
</evidence>
<evidence type="ECO:0000313" key="12">
    <source>
        <dbReference type="Proteomes" id="UP000183832"/>
    </source>
</evidence>
<dbReference type="EMBL" id="CVRI01000042">
    <property type="protein sequence ID" value="CRK95549.1"/>
    <property type="molecule type" value="Genomic_DNA"/>
</dbReference>
<name>A0A1J1I5H8_9DIPT</name>
<feature type="binding site" evidence="8">
    <location>
        <position position="65"/>
    </location>
    <ligand>
        <name>Zn(2+)</name>
        <dbReference type="ChEBI" id="CHEBI:29105"/>
    </ligand>
</feature>
<dbReference type="SUPFAM" id="SSF57667">
    <property type="entry name" value="beta-beta-alpha zinc fingers"/>
    <property type="match status" value="3"/>
</dbReference>
<dbReference type="PANTHER" id="PTHR24376">
    <property type="entry name" value="ZINC FINGER PROTEIN"/>
    <property type="match status" value="1"/>
</dbReference>
<feature type="domain" description="C2H2-type" evidence="9">
    <location>
        <begin position="270"/>
        <end position="298"/>
    </location>
</feature>
<dbReference type="AlphaFoldDB" id="A0A1J1I5H8"/>
<evidence type="ECO:0000256" key="4">
    <source>
        <dbReference type="ARBA" id="ARBA00022771"/>
    </source>
</evidence>
<dbReference type="STRING" id="568069.A0A1J1I5H8"/>
<feature type="domain" description="ZAD" evidence="10">
    <location>
        <begin position="17"/>
        <end position="92"/>
    </location>
</feature>
<dbReference type="GO" id="GO:0005634">
    <property type="term" value="C:nucleus"/>
    <property type="evidence" value="ECO:0007669"/>
    <property type="project" value="UniProtKB-SubCell"/>
</dbReference>
<dbReference type="SMART" id="SM00355">
    <property type="entry name" value="ZnF_C2H2"/>
    <property type="match status" value="10"/>
</dbReference>
<evidence type="ECO:0000259" key="9">
    <source>
        <dbReference type="PROSITE" id="PS50157"/>
    </source>
</evidence>
<dbReference type="PROSITE" id="PS51915">
    <property type="entry name" value="ZAD"/>
    <property type="match status" value="1"/>
</dbReference>
<dbReference type="PROSITE" id="PS00028">
    <property type="entry name" value="ZINC_FINGER_C2H2_1"/>
    <property type="match status" value="7"/>
</dbReference>
<feature type="domain" description="C2H2-type" evidence="9">
    <location>
        <begin position="366"/>
        <end position="394"/>
    </location>
</feature>
<protein>
    <submittedName>
        <fullName evidence="11">CLUMA_CG009014, isoform A</fullName>
    </submittedName>
</protein>
<dbReference type="OrthoDB" id="8112353at2759"/>
<dbReference type="PANTHER" id="PTHR24376:SF216">
    <property type="entry name" value="ZINC FINGER PROTEIN 420-LIKE"/>
    <property type="match status" value="1"/>
</dbReference>
<comment type="subcellular location">
    <subcellularLocation>
        <location evidence="1">Nucleus</location>
    </subcellularLocation>
</comment>
<feature type="domain" description="C2H2-type" evidence="9">
    <location>
        <begin position="482"/>
        <end position="509"/>
    </location>
</feature>
<dbReference type="InterPro" id="IPR012934">
    <property type="entry name" value="Znf_AD"/>
</dbReference>
<accession>A0A1J1I5H8</accession>
<evidence type="ECO:0000256" key="8">
    <source>
        <dbReference type="PROSITE-ProRule" id="PRU01263"/>
    </source>
</evidence>
<dbReference type="Gene3D" id="3.40.1800.20">
    <property type="match status" value="1"/>
</dbReference>
<evidence type="ECO:0000256" key="6">
    <source>
        <dbReference type="ARBA" id="ARBA00023242"/>
    </source>
</evidence>
<feature type="domain" description="C2H2-type" evidence="9">
    <location>
        <begin position="454"/>
        <end position="481"/>
    </location>
</feature>
<evidence type="ECO:0000256" key="7">
    <source>
        <dbReference type="PROSITE-ProRule" id="PRU00042"/>
    </source>
</evidence>
<dbReference type="GO" id="GO:0000978">
    <property type="term" value="F:RNA polymerase II cis-regulatory region sequence-specific DNA binding"/>
    <property type="evidence" value="ECO:0007669"/>
    <property type="project" value="TreeGrafter"/>
</dbReference>
<dbReference type="Pfam" id="PF00096">
    <property type="entry name" value="zf-C2H2"/>
    <property type="match status" value="1"/>
</dbReference>